<dbReference type="Pfam" id="PF00324">
    <property type="entry name" value="AA_permease"/>
    <property type="match status" value="1"/>
</dbReference>
<evidence type="ECO:0000259" key="9">
    <source>
        <dbReference type="Pfam" id="PF00324"/>
    </source>
</evidence>
<feature type="transmembrane region" description="Helical" evidence="8">
    <location>
        <begin position="103"/>
        <end position="126"/>
    </location>
</feature>
<evidence type="ECO:0000256" key="8">
    <source>
        <dbReference type="SAM" id="Phobius"/>
    </source>
</evidence>
<dbReference type="PROSITE" id="PS00218">
    <property type="entry name" value="AMINO_ACID_PERMEASE_1"/>
    <property type="match status" value="1"/>
</dbReference>
<dbReference type="GO" id="GO:0015171">
    <property type="term" value="F:amino acid transmembrane transporter activity"/>
    <property type="evidence" value="ECO:0007669"/>
    <property type="project" value="TreeGrafter"/>
</dbReference>
<keyword evidence="3 8" id="KW-0812">Transmembrane</keyword>
<dbReference type="InterPro" id="IPR004841">
    <property type="entry name" value="AA-permease/SLC12A_dom"/>
</dbReference>
<feature type="region of interest" description="Disordered" evidence="7">
    <location>
        <begin position="487"/>
        <end position="507"/>
    </location>
</feature>
<dbReference type="FunFam" id="1.20.1740.10:FF:000001">
    <property type="entry name" value="Amino acid permease"/>
    <property type="match status" value="1"/>
</dbReference>
<feature type="transmembrane region" description="Helical" evidence="8">
    <location>
        <begin position="349"/>
        <end position="366"/>
    </location>
</feature>
<feature type="transmembrane region" description="Helical" evidence="8">
    <location>
        <begin position="448"/>
        <end position="468"/>
    </location>
</feature>
<feature type="transmembrane region" description="Helical" evidence="8">
    <location>
        <begin position="203"/>
        <end position="225"/>
    </location>
</feature>
<dbReference type="Gene3D" id="1.20.1740.10">
    <property type="entry name" value="Amino acid/polyamine transporter I"/>
    <property type="match status" value="1"/>
</dbReference>
<keyword evidence="5 8" id="KW-1133">Transmembrane helix</keyword>
<feature type="transmembrane region" description="Helical" evidence="8">
    <location>
        <begin position="287"/>
        <end position="313"/>
    </location>
</feature>
<accession>A0AAU7QG85</accession>
<feature type="transmembrane region" description="Helical" evidence="8">
    <location>
        <begin position="51"/>
        <end position="67"/>
    </location>
</feature>
<evidence type="ECO:0000256" key="2">
    <source>
        <dbReference type="ARBA" id="ARBA00022448"/>
    </source>
</evidence>
<gene>
    <name evidence="10" type="ORF">ABK905_18050</name>
</gene>
<name>A0AAU7QG85_9GAMM</name>
<evidence type="ECO:0000256" key="5">
    <source>
        <dbReference type="ARBA" id="ARBA00022989"/>
    </source>
</evidence>
<evidence type="ECO:0000313" key="10">
    <source>
        <dbReference type="EMBL" id="XBS71942.1"/>
    </source>
</evidence>
<dbReference type="PANTHER" id="PTHR43341:SF1">
    <property type="entry name" value="GENERAL AMINO-ACID PERMEASE GAP1"/>
    <property type="match status" value="1"/>
</dbReference>
<dbReference type="InterPro" id="IPR050524">
    <property type="entry name" value="APC_YAT"/>
</dbReference>
<feature type="transmembrane region" description="Helical" evidence="8">
    <location>
        <begin position="162"/>
        <end position="183"/>
    </location>
</feature>
<keyword evidence="6 8" id="KW-0472">Membrane</keyword>
<organism evidence="10">
    <name type="scientific">Acerihabitans sp. KWT182</name>
    <dbReference type="NCBI Taxonomy" id="3157919"/>
    <lineage>
        <taxon>Bacteria</taxon>
        <taxon>Pseudomonadati</taxon>
        <taxon>Pseudomonadota</taxon>
        <taxon>Gammaproteobacteria</taxon>
        <taxon>Enterobacterales</taxon>
        <taxon>Pectobacteriaceae</taxon>
        <taxon>Acerihabitans</taxon>
    </lineage>
</organism>
<evidence type="ECO:0000256" key="3">
    <source>
        <dbReference type="ARBA" id="ARBA00022692"/>
    </source>
</evidence>
<feature type="transmembrane region" description="Helical" evidence="8">
    <location>
        <begin position="416"/>
        <end position="436"/>
    </location>
</feature>
<protein>
    <submittedName>
        <fullName evidence="10">Amino acid permease</fullName>
    </submittedName>
</protein>
<comment type="subcellular location">
    <subcellularLocation>
        <location evidence="1">Cell inner membrane</location>
        <topology evidence="1">Multi-pass membrane protein</topology>
    </subcellularLocation>
</comment>
<dbReference type="EMBL" id="CP157947">
    <property type="protein sequence ID" value="XBS71942.1"/>
    <property type="molecule type" value="Genomic_DNA"/>
</dbReference>
<feature type="transmembrane region" description="Helical" evidence="8">
    <location>
        <begin position="372"/>
        <end position="395"/>
    </location>
</feature>
<dbReference type="AlphaFoldDB" id="A0AAU7QG85"/>
<keyword evidence="2" id="KW-0813">Transport</keyword>
<reference evidence="10" key="1">
    <citation type="submission" date="2024-06" db="EMBL/GenBank/DDBJ databases">
        <authorList>
            <person name="Coelho C."/>
            <person name="Bento M."/>
            <person name="Garcia E."/>
            <person name="Camelo A."/>
            <person name="Brandao I."/>
            <person name="Espirito Santo C."/>
            <person name="Trovao J."/>
            <person name="Verissimo A."/>
            <person name="Costa J."/>
            <person name="Tiago I."/>
        </authorList>
    </citation>
    <scope>NUCLEOTIDE SEQUENCE</scope>
    <source>
        <strain evidence="10">KWT182</strain>
    </source>
</reference>
<evidence type="ECO:0000256" key="6">
    <source>
        <dbReference type="ARBA" id="ARBA00023136"/>
    </source>
</evidence>
<evidence type="ECO:0000256" key="7">
    <source>
        <dbReference type="SAM" id="MobiDB-lite"/>
    </source>
</evidence>
<dbReference type="PANTHER" id="PTHR43341">
    <property type="entry name" value="AMINO ACID PERMEASE"/>
    <property type="match status" value="1"/>
</dbReference>
<feature type="transmembrane region" description="Helical" evidence="8">
    <location>
        <begin position="20"/>
        <end position="39"/>
    </location>
</feature>
<feature type="domain" description="Amino acid permease/ SLC12A" evidence="9">
    <location>
        <begin position="22"/>
        <end position="474"/>
    </location>
</feature>
<dbReference type="InterPro" id="IPR004840">
    <property type="entry name" value="Amino_acid_permease_CS"/>
</dbReference>
<feature type="transmembrane region" description="Helical" evidence="8">
    <location>
        <begin position="132"/>
        <end position="150"/>
    </location>
</feature>
<sequence length="507" mass="55278">MLRTHSDTRRVPGLRRELKARHLTMIAIGGSIGTGLFVASGATISQAGPGGALLSYIFIGLMVYFLMTSLGELAAYMPVSGSFATYGARYVEEGFGFALGWNYWYNWAVTIAVDLVASQLVMSYWFPTVPGWIWSALFMAVMFGLNAISVKGFGEAEYWFSLIKVVTVIVFIAVGVLMIAGILRGGESAGWHNWQVGNAPFAGGFPAMIGVAMIVGFSFQGTELIGIAAGESADPAKNIPRAVRQVFWRILLFYVLAILVISLIIPYTDPNLLRNDVKDITVSPFTLVFRNAGLLSAAAVMNAVILTAVLSAGNSGMYASTRMLYTLACQGNAPKIFAKLSKGGVPRNALYLTTAMAGLCFLTSMYGNQTVYLWLLNASGMTGFIAWLGIAISHYRFRRGYMIQGHDLAALPYRAGFFPLGPIFAFVLCLLITLGQNYQAFLQDSIDWYGVTATYIGLPLFLVIWLGYKWRHGTRLVRYRDMTFPGRGESHSDVEPVTLAPSPAEGK</sequence>
<evidence type="ECO:0000256" key="1">
    <source>
        <dbReference type="ARBA" id="ARBA00004429"/>
    </source>
</evidence>
<dbReference type="PIRSF" id="PIRSF006060">
    <property type="entry name" value="AA_transporter"/>
    <property type="match status" value="1"/>
</dbReference>
<evidence type="ECO:0000256" key="4">
    <source>
        <dbReference type="ARBA" id="ARBA00022970"/>
    </source>
</evidence>
<proteinExistence type="predicted"/>
<keyword evidence="4" id="KW-0029">Amino-acid transport</keyword>
<feature type="transmembrane region" description="Helical" evidence="8">
    <location>
        <begin position="246"/>
        <end position="267"/>
    </location>
</feature>
<dbReference type="GO" id="GO:0005886">
    <property type="term" value="C:plasma membrane"/>
    <property type="evidence" value="ECO:0007669"/>
    <property type="project" value="UniProtKB-SubCell"/>
</dbReference>
<dbReference type="NCBIfam" id="NF008094">
    <property type="entry name" value="PRK10836.1"/>
    <property type="match status" value="1"/>
</dbReference>